<dbReference type="RefSeq" id="WP_085125917.1">
    <property type="nucleotide sequence ID" value="NZ_FWZX01000035.1"/>
</dbReference>
<feature type="region of interest" description="Disordered" evidence="1">
    <location>
        <begin position="1"/>
        <end position="25"/>
    </location>
</feature>
<keyword evidence="4" id="KW-1185">Reference proteome</keyword>
<dbReference type="InterPro" id="IPR032466">
    <property type="entry name" value="Metal_Hydrolase"/>
</dbReference>
<proteinExistence type="predicted"/>
<reference evidence="3 4" key="1">
    <citation type="submission" date="2017-04" db="EMBL/GenBank/DDBJ databases">
        <authorList>
            <person name="Afonso C.L."/>
            <person name="Miller P.J."/>
            <person name="Scott M.A."/>
            <person name="Spackman E."/>
            <person name="Goraichik I."/>
            <person name="Dimitrov K.M."/>
            <person name="Suarez D.L."/>
            <person name="Swayne D.E."/>
        </authorList>
    </citation>
    <scope>NUCLEOTIDE SEQUENCE [LARGE SCALE GENOMIC DNA]</scope>
    <source>
        <strain evidence="3 4">USBA 355</strain>
    </source>
</reference>
<protein>
    <submittedName>
        <fullName evidence="3">D-galactarolactone isomerase</fullName>
    </submittedName>
</protein>
<evidence type="ECO:0000259" key="2">
    <source>
        <dbReference type="Pfam" id="PF04909"/>
    </source>
</evidence>
<dbReference type="Proteomes" id="UP000192917">
    <property type="component" value="Unassembled WGS sequence"/>
</dbReference>
<keyword evidence="3" id="KW-0413">Isomerase</keyword>
<feature type="domain" description="Amidohydrolase-related" evidence="2">
    <location>
        <begin position="25"/>
        <end position="287"/>
    </location>
</feature>
<dbReference type="AlphaFoldDB" id="A0A1Y6CSG8"/>
<accession>A0A1Y6CSG8</accession>
<dbReference type="GO" id="GO:0016787">
    <property type="term" value="F:hydrolase activity"/>
    <property type="evidence" value="ECO:0007669"/>
    <property type="project" value="InterPro"/>
</dbReference>
<dbReference type="STRING" id="560819.SAMN05428998_1358"/>
<gene>
    <name evidence="3" type="ORF">SAMN05428998_1358</name>
</gene>
<dbReference type="InterPro" id="IPR006680">
    <property type="entry name" value="Amidohydro-rel"/>
</dbReference>
<name>A0A1Y6CSG8_9PROT</name>
<evidence type="ECO:0000313" key="4">
    <source>
        <dbReference type="Proteomes" id="UP000192917"/>
    </source>
</evidence>
<dbReference type="PANTHER" id="PTHR35563:SF2">
    <property type="entry name" value="BARREL METAL-DEPENDENT HYDROLASE, PUTATIVE (AFU_ORTHOLOGUE AFUA_1G16240)-RELATED"/>
    <property type="match status" value="1"/>
</dbReference>
<dbReference type="GO" id="GO:0016853">
    <property type="term" value="F:isomerase activity"/>
    <property type="evidence" value="ECO:0007669"/>
    <property type="project" value="UniProtKB-KW"/>
</dbReference>
<dbReference type="InterPro" id="IPR052358">
    <property type="entry name" value="Aro_Compnd_Degr_Hydrolases"/>
</dbReference>
<organism evidence="3 4">
    <name type="scientific">Tistlia consotensis USBA 355</name>
    <dbReference type="NCBI Taxonomy" id="560819"/>
    <lineage>
        <taxon>Bacteria</taxon>
        <taxon>Pseudomonadati</taxon>
        <taxon>Pseudomonadota</taxon>
        <taxon>Alphaproteobacteria</taxon>
        <taxon>Rhodospirillales</taxon>
        <taxon>Rhodovibrionaceae</taxon>
        <taxon>Tistlia</taxon>
    </lineage>
</organism>
<sequence>MWPENQPRPLAGRAPRLQTPPGATDTHMHIYTRRHAGRPGGPPPPAQEATVADYRRIQQWLGLQRVVVVQGNAYQADNACLVEALGELGPCARGVAVVTPETGAAELERLTAAGVRGARIMNLPGGAVGLDRIAAVSERVRPFGWHLIVQFDGRDFLAHEAALTALPGPYVVDHIGKFLEPVPPEHPAFQGLLRLVGRGDVYVKLAAPYETSRRGGPLYEDVGRLARALVAAAPDRLLWGSNWPHVGVPRERYPDDAELLDVLLDWAPDEALRRRILVDNPARLYGF</sequence>
<dbReference type="SUPFAM" id="SSF51556">
    <property type="entry name" value="Metallo-dependent hydrolases"/>
    <property type="match status" value="1"/>
</dbReference>
<evidence type="ECO:0000313" key="3">
    <source>
        <dbReference type="EMBL" id="SMF76047.1"/>
    </source>
</evidence>
<dbReference type="PANTHER" id="PTHR35563">
    <property type="entry name" value="BARREL METAL-DEPENDENT HYDROLASE, PUTATIVE (AFU_ORTHOLOGUE AFUA_1G16240)-RELATED"/>
    <property type="match status" value="1"/>
</dbReference>
<dbReference type="EMBL" id="FWZX01000035">
    <property type="protein sequence ID" value="SMF76047.1"/>
    <property type="molecule type" value="Genomic_DNA"/>
</dbReference>
<dbReference type="Gene3D" id="3.20.20.140">
    <property type="entry name" value="Metal-dependent hydrolases"/>
    <property type="match status" value="1"/>
</dbReference>
<evidence type="ECO:0000256" key="1">
    <source>
        <dbReference type="SAM" id="MobiDB-lite"/>
    </source>
</evidence>
<dbReference type="Pfam" id="PF04909">
    <property type="entry name" value="Amidohydro_2"/>
    <property type="match status" value="1"/>
</dbReference>